<sequence>MADIAAQSLSEEHKAKLHEVADLMLQIYETLAEMCYVQRAGIIRGPHKITSDMEQQYKDLELDPAIIYLYSILPYIDTTAANADEFFQRSHFFNHMNSRDVEQGRDPWYKDPRRNNPNVGFDDEDGLYMWPWYTPLSHIWERSAVMIYDAREHRIWIAGYDDSLDPFFRKGWYGELEEPEKSDWGGTGDESDWSEEGGDEDEDAASAGSSEFWDDEDEDDLGDELNGLSLDDAPEVDFDEGFDIVEDVPWGDQVQALNIKNDNSLELIQSRDAADVLRDVNRWYRELKELPGNPDGSLHAHGDTKRLLYKKNGWPESFNPDTFMVDFIRTTAAERVAGNDSDRDPAKIVMKCEKRVEYGHRFRPKFTKAVDEAQSADEEWIARYKLFQYDLSTEQHAWDLKEAQEELAREDPKAQQSNEELAPLREYEQLREDVAARRERAQFWVRTLGSADESEENKRHWQIKNGHLGWLLPFYEQALVQARADAQRISPTKFAQPGLASRIESERASLTSSLEELQRMKEFLSGIPDHAAKAREEVAENVRRCEESIESKRAQIAEHEESLKNDEYKD</sequence>
<proteinExistence type="predicted"/>
<feature type="compositionally biased region" description="Acidic residues" evidence="1">
    <location>
        <begin position="189"/>
        <end position="204"/>
    </location>
</feature>
<dbReference type="Proteomes" id="UP001305779">
    <property type="component" value="Unassembled WGS sequence"/>
</dbReference>
<reference evidence="2 3" key="1">
    <citation type="journal article" date="2023" name="G3 (Bethesda)">
        <title>A chromosome-level genome assembly of Zasmidium syzygii isolated from banana leaves.</title>
        <authorList>
            <person name="van Westerhoven A.C."/>
            <person name="Mehrabi R."/>
            <person name="Talebi R."/>
            <person name="Steentjes M.B.F."/>
            <person name="Corcolon B."/>
            <person name="Chong P.A."/>
            <person name="Kema G.H.J."/>
            <person name="Seidl M.F."/>
        </authorList>
    </citation>
    <scope>NUCLEOTIDE SEQUENCE [LARGE SCALE GENOMIC DNA]</scope>
    <source>
        <strain evidence="2 3">P124</strain>
    </source>
</reference>
<evidence type="ECO:0000256" key="1">
    <source>
        <dbReference type="SAM" id="MobiDB-lite"/>
    </source>
</evidence>
<feature type="region of interest" description="Disordered" evidence="1">
    <location>
        <begin position="549"/>
        <end position="570"/>
    </location>
</feature>
<dbReference type="EMBL" id="JAXOVC010000001">
    <property type="protein sequence ID" value="KAK4506550.1"/>
    <property type="molecule type" value="Genomic_DNA"/>
</dbReference>
<keyword evidence="3" id="KW-1185">Reference proteome</keyword>
<gene>
    <name evidence="2" type="ORF">PRZ48_000282</name>
</gene>
<feature type="region of interest" description="Disordered" evidence="1">
    <location>
        <begin position="178"/>
        <end position="232"/>
    </location>
</feature>
<name>A0ABR0EZR6_ZASCE</name>
<organism evidence="2 3">
    <name type="scientific">Zasmidium cellare</name>
    <name type="common">Wine cellar mold</name>
    <name type="synonym">Racodium cellare</name>
    <dbReference type="NCBI Taxonomy" id="395010"/>
    <lineage>
        <taxon>Eukaryota</taxon>
        <taxon>Fungi</taxon>
        <taxon>Dikarya</taxon>
        <taxon>Ascomycota</taxon>
        <taxon>Pezizomycotina</taxon>
        <taxon>Dothideomycetes</taxon>
        <taxon>Dothideomycetidae</taxon>
        <taxon>Mycosphaerellales</taxon>
        <taxon>Mycosphaerellaceae</taxon>
        <taxon>Zasmidium</taxon>
    </lineage>
</organism>
<feature type="compositionally biased region" description="Acidic residues" evidence="1">
    <location>
        <begin position="212"/>
        <end position="223"/>
    </location>
</feature>
<protein>
    <submittedName>
        <fullName evidence="2">Uncharacterized protein</fullName>
    </submittedName>
</protein>
<comment type="caution">
    <text evidence="2">The sequence shown here is derived from an EMBL/GenBank/DDBJ whole genome shotgun (WGS) entry which is preliminary data.</text>
</comment>
<accession>A0ABR0EZR6</accession>
<evidence type="ECO:0000313" key="2">
    <source>
        <dbReference type="EMBL" id="KAK4506550.1"/>
    </source>
</evidence>
<evidence type="ECO:0000313" key="3">
    <source>
        <dbReference type="Proteomes" id="UP001305779"/>
    </source>
</evidence>